<dbReference type="PANTHER" id="PTHR34203">
    <property type="entry name" value="METHYLTRANSFERASE, FKBM FAMILY PROTEIN"/>
    <property type="match status" value="1"/>
</dbReference>
<dbReference type="SUPFAM" id="SSF53335">
    <property type="entry name" value="S-adenosyl-L-methionine-dependent methyltransferases"/>
    <property type="match status" value="1"/>
</dbReference>
<keyword evidence="2" id="KW-0489">Methyltransferase</keyword>
<keyword evidence="2" id="KW-0808">Transferase</keyword>
<sequence>MSLPTFASACSDSQYNHMVQGRDGIFLFNQNDIYIGQSLSYYGEFSHLEMRMLRQLCGEGDVVMEVGANIGSHTVGLARHVGPSGRLLAFEPQRLVFQTLCANVALNSLTQVDCYWAGVGAQTGYLTVPELDPEQEDNFGGVSLLDGMEGRHVPCMTLDDFSGAPHVELIKIDVEGMELDVLAGGQHLLNKFSPHLYVENDRPEMAQALMRWLHQHGYRMFWHFPPLFNPDNHFGRADNMFGSLVSANMVCVHHSRPLPAAVAGLEPATDFTWHPILGRLP</sequence>
<dbReference type="Gene3D" id="3.40.50.150">
    <property type="entry name" value="Vaccinia Virus protein VP39"/>
    <property type="match status" value="1"/>
</dbReference>
<dbReference type="RefSeq" id="WP_110389506.1">
    <property type="nucleotide sequence ID" value="NZ_QJKI01000002.1"/>
</dbReference>
<protein>
    <submittedName>
        <fullName evidence="2">FkbM family methyltransferase</fullName>
    </submittedName>
</protein>
<reference evidence="2 3" key="1">
    <citation type="submission" date="2018-05" db="EMBL/GenBank/DDBJ databases">
        <title>Genomic Encyclopedia of Type Strains, Phase IV (KMG-IV): sequencing the most valuable type-strain genomes for metagenomic binning, comparative biology and taxonomic classification.</title>
        <authorList>
            <person name="Goeker M."/>
        </authorList>
    </citation>
    <scope>NUCLEOTIDE SEQUENCE [LARGE SCALE GENOMIC DNA]</scope>
    <source>
        <strain evidence="2 3">DSM 29661</strain>
    </source>
</reference>
<dbReference type="EMBL" id="QJKI01000002">
    <property type="protein sequence ID" value="PXX81184.1"/>
    <property type="molecule type" value="Genomic_DNA"/>
</dbReference>
<dbReference type="Pfam" id="PF05050">
    <property type="entry name" value="Methyltransf_21"/>
    <property type="match status" value="1"/>
</dbReference>
<evidence type="ECO:0000259" key="1">
    <source>
        <dbReference type="Pfam" id="PF05050"/>
    </source>
</evidence>
<dbReference type="GO" id="GO:0032259">
    <property type="term" value="P:methylation"/>
    <property type="evidence" value="ECO:0007669"/>
    <property type="project" value="UniProtKB-KW"/>
</dbReference>
<dbReference type="NCBIfam" id="TIGR01444">
    <property type="entry name" value="fkbM_fam"/>
    <property type="match status" value="1"/>
</dbReference>
<comment type="caution">
    <text evidence="2">The sequence shown here is derived from an EMBL/GenBank/DDBJ whole genome shotgun (WGS) entry which is preliminary data.</text>
</comment>
<name>A0A318KTI1_9NEIS</name>
<dbReference type="InterPro" id="IPR052514">
    <property type="entry name" value="SAM-dependent_MTase"/>
</dbReference>
<evidence type="ECO:0000313" key="3">
    <source>
        <dbReference type="Proteomes" id="UP000247555"/>
    </source>
</evidence>
<dbReference type="Proteomes" id="UP000247555">
    <property type="component" value="Unassembled WGS sequence"/>
</dbReference>
<dbReference type="InterPro" id="IPR006342">
    <property type="entry name" value="FkbM_mtfrase"/>
</dbReference>
<dbReference type="GO" id="GO:0008168">
    <property type="term" value="F:methyltransferase activity"/>
    <property type="evidence" value="ECO:0007669"/>
    <property type="project" value="UniProtKB-KW"/>
</dbReference>
<dbReference type="PANTHER" id="PTHR34203:SF15">
    <property type="entry name" value="SLL1173 PROTEIN"/>
    <property type="match status" value="1"/>
</dbReference>
<keyword evidence="3" id="KW-1185">Reference proteome</keyword>
<feature type="domain" description="Methyltransferase FkbM" evidence="1">
    <location>
        <begin position="65"/>
        <end position="220"/>
    </location>
</feature>
<dbReference type="OrthoDB" id="7016221at2"/>
<organism evidence="2 3">
    <name type="scientific">Rivihabitans pingtungensis</name>
    <dbReference type="NCBI Taxonomy" id="1054498"/>
    <lineage>
        <taxon>Bacteria</taxon>
        <taxon>Pseudomonadati</taxon>
        <taxon>Pseudomonadota</taxon>
        <taxon>Betaproteobacteria</taxon>
        <taxon>Neisseriales</taxon>
        <taxon>Aquaspirillaceae</taxon>
        <taxon>Rivihabitans</taxon>
    </lineage>
</organism>
<dbReference type="AlphaFoldDB" id="A0A318KTI1"/>
<accession>A0A318KTI1</accession>
<proteinExistence type="predicted"/>
<evidence type="ECO:0000313" key="2">
    <source>
        <dbReference type="EMBL" id="PXX81184.1"/>
    </source>
</evidence>
<dbReference type="InterPro" id="IPR029063">
    <property type="entry name" value="SAM-dependent_MTases_sf"/>
</dbReference>
<gene>
    <name evidence="2" type="ORF">DFR34_10219</name>
</gene>